<comment type="caution">
    <text evidence="8">The sequence shown here is derived from an EMBL/GenBank/DDBJ whole genome shotgun (WGS) entry which is preliminary data.</text>
</comment>
<dbReference type="GO" id="GO:0005886">
    <property type="term" value="C:plasma membrane"/>
    <property type="evidence" value="ECO:0007669"/>
    <property type="project" value="TreeGrafter"/>
</dbReference>
<evidence type="ECO:0000256" key="4">
    <source>
        <dbReference type="ARBA" id="ARBA00022796"/>
    </source>
</evidence>
<evidence type="ECO:0000256" key="6">
    <source>
        <dbReference type="ARBA" id="ARBA00023136"/>
    </source>
</evidence>
<gene>
    <name evidence="8" type="ORF">KP509_13G061200</name>
</gene>
<protein>
    <recommendedName>
        <fullName evidence="7">Copper transport protein</fullName>
    </recommendedName>
</protein>
<keyword evidence="4 7" id="KW-0187">Copper transport</keyword>
<dbReference type="GO" id="GO:0005375">
    <property type="term" value="F:copper ion transmembrane transporter activity"/>
    <property type="evidence" value="ECO:0007669"/>
    <property type="project" value="UniProtKB-UniRule"/>
</dbReference>
<name>A0A8T2TJA1_CERRI</name>
<evidence type="ECO:0000313" key="9">
    <source>
        <dbReference type="Proteomes" id="UP000825935"/>
    </source>
</evidence>
<comment type="subcellular location">
    <subcellularLocation>
        <location evidence="1 7">Membrane</location>
        <topology evidence="1 7">Multi-pass membrane protein</topology>
    </subcellularLocation>
</comment>
<evidence type="ECO:0000256" key="5">
    <source>
        <dbReference type="ARBA" id="ARBA00022989"/>
    </source>
</evidence>
<keyword evidence="5 7" id="KW-1133">Transmembrane helix</keyword>
<dbReference type="PANTHER" id="PTHR12483">
    <property type="entry name" value="SOLUTE CARRIER FAMILY 31 COPPER TRANSPORTERS"/>
    <property type="match status" value="1"/>
</dbReference>
<keyword evidence="7" id="KW-0186">Copper</keyword>
<evidence type="ECO:0000256" key="3">
    <source>
        <dbReference type="ARBA" id="ARBA00022692"/>
    </source>
</evidence>
<accession>A0A8T2TJA1</accession>
<keyword evidence="6 7" id="KW-0472">Membrane</keyword>
<keyword evidence="7" id="KW-0813">Transport</keyword>
<keyword evidence="7" id="KW-0406">Ion transport</keyword>
<dbReference type="EMBL" id="CM035418">
    <property type="protein sequence ID" value="KAH7421515.1"/>
    <property type="molecule type" value="Genomic_DNA"/>
</dbReference>
<feature type="transmembrane region" description="Helical" evidence="7">
    <location>
        <begin position="141"/>
        <end position="157"/>
    </location>
</feature>
<dbReference type="OMA" id="LAMLHEF"/>
<reference evidence="8" key="1">
    <citation type="submission" date="2021-08" db="EMBL/GenBank/DDBJ databases">
        <title>WGS assembly of Ceratopteris richardii.</title>
        <authorList>
            <person name="Marchant D.B."/>
            <person name="Chen G."/>
            <person name="Jenkins J."/>
            <person name="Shu S."/>
            <person name="Leebens-Mack J."/>
            <person name="Grimwood J."/>
            <person name="Schmutz J."/>
            <person name="Soltis P."/>
            <person name="Soltis D."/>
            <person name="Chen Z.-H."/>
        </authorList>
    </citation>
    <scope>NUCLEOTIDE SEQUENCE</scope>
    <source>
        <strain evidence="8">Whitten #5841</strain>
        <tissue evidence="8">Leaf</tissue>
    </source>
</reference>
<keyword evidence="3 7" id="KW-0812">Transmembrane</keyword>
<proteinExistence type="inferred from homology"/>
<dbReference type="Pfam" id="PF04145">
    <property type="entry name" value="Ctr"/>
    <property type="match status" value="1"/>
</dbReference>
<sequence>MDMHDHSSMPTPAGAPTKPQKDFMMQMSFYWGERVILLFWEWKTTNGGNYFGSLLVLFVAAFFNNYLDRLTSSSSPLLSRFYKPSGAVTSEVKSAGKIPEESGSSQQRPSMAARLLLTSLFFVRVTVAYLLMLAIMSYNGGVFIAIVVGYSLGFYVFRTDIHGRKKDSLKAHADADICC</sequence>
<dbReference type="InterPro" id="IPR007274">
    <property type="entry name" value="Cop_transporter"/>
</dbReference>
<dbReference type="AlphaFoldDB" id="A0A8T2TJA1"/>
<dbReference type="Proteomes" id="UP000825935">
    <property type="component" value="Chromosome 13"/>
</dbReference>
<comment type="similarity">
    <text evidence="2 7">Belongs to the copper transporter (Ctr) (TC 1.A.56) family. SLC31A subfamily.</text>
</comment>
<keyword evidence="9" id="KW-1185">Reference proteome</keyword>
<evidence type="ECO:0000256" key="7">
    <source>
        <dbReference type="RuleBase" id="RU367022"/>
    </source>
</evidence>
<dbReference type="OrthoDB" id="73901at2759"/>
<evidence type="ECO:0000313" key="8">
    <source>
        <dbReference type="EMBL" id="KAH7421515.1"/>
    </source>
</evidence>
<dbReference type="PANTHER" id="PTHR12483:SF27">
    <property type="entry name" value="COPPER TRANSPORT PROTEIN CTR1"/>
    <property type="match status" value="1"/>
</dbReference>
<evidence type="ECO:0000256" key="2">
    <source>
        <dbReference type="ARBA" id="ARBA00006921"/>
    </source>
</evidence>
<feature type="transmembrane region" description="Helical" evidence="7">
    <location>
        <begin position="50"/>
        <end position="67"/>
    </location>
</feature>
<feature type="transmembrane region" description="Helical" evidence="7">
    <location>
        <begin position="115"/>
        <end position="135"/>
    </location>
</feature>
<organism evidence="8 9">
    <name type="scientific">Ceratopteris richardii</name>
    <name type="common">Triangle waterfern</name>
    <dbReference type="NCBI Taxonomy" id="49495"/>
    <lineage>
        <taxon>Eukaryota</taxon>
        <taxon>Viridiplantae</taxon>
        <taxon>Streptophyta</taxon>
        <taxon>Embryophyta</taxon>
        <taxon>Tracheophyta</taxon>
        <taxon>Polypodiopsida</taxon>
        <taxon>Polypodiidae</taxon>
        <taxon>Polypodiales</taxon>
        <taxon>Pteridineae</taxon>
        <taxon>Pteridaceae</taxon>
        <taxon>Parkerioideae</taxon>
        <taxon>Ceratopteris</taxon>
    </lineage>
</organism>
<evidence type="ECO:0000256" key="1">
    <source>
        <dbReference type="ARBA" id="ARBA00004141"/>
    </source>
</evidence>